<dbReference type="Gene3D" id="3.40.50.1000">
    <property type="entry name" value="HAD superfamily/HAD-like"/>
    <property type="match status" value="1"/>
</dbReference>
<protein>
    <submittedName>
        <fullName evidence="1">HAD family hydrolase</fullName>
    </submittedName>
</protein>
<dbReference type="NCBIfam" id="TIGR01484">
    <property type="entry name" value="HAD-SF-IIB"/>
    <property type="match status" value="1"/>
</dbReference>
<dbReference type="Proteomes" id="UP000615234">
    <property type="component" value="Unassembled WGS sequence"/>
</dbReference>
<dbReference type="InterPro" id="IPR006379">
    <property type="entry name" value="HAD-SF_hydro_IIB"/>
</dbReference>
<dbReference type="GO" id="GO:0016791">
    <property type="term" value="F:phosphatase activity"/>
    <property type="evidence" value="ECO:0007669"/>
    <property type="project" value="TreeGrafter"/>
</dbReference>
<dbReference type="GO" id="GO:0005829">
    <property type="term" value="C:cytosol"/>
    <property type="evidence" value="ECO:0007669"/>
    <property type="project" value="TreeGrafter"/>
</dbReference>
<name>A0A8I0AQ24_9FIRM</name>
<dbReference type="EMBL" id="JACOOX010000005">
    <property type="protein sequence ID" value="MBC5663259.1"/>
    <property type="molecule type" value="Genomic_DNA"/>
</dbReference>
<dbReference type="Pfam" id="PF08282">
    <property type="entry name" value="Hydrolase_3"/>
    <property type="match status" value="1"/>
</dbReference>
<organism evidence="1 2">
    <name type="scientific">Coprococcus hominis</name>
    <name type="common">ex Liu et al. 2022</name>
    <dbReference type="NCBI Taxonomy" id="2763039"/>
    <lineage>
        <taxon>Bacteria</taxon>
        <taxon>Bacillati</taxon>
        <taxon>Bacillota</taxon>
        <taxon>Clostridia</taxon>
        <taxon>Lachnospirales</taxon>
        <taxon>Lachnospiraceae</taxon>
        <taxon>Coprococcus</taxon>
    </lineage>
</organism>
<dbReference type="InterPro" id="IPR000150">
    <property type="entry name" value="Cof"/>
</dbReference>
<dbReference type="PANTHER" id="PTHR10000">
    <property type="entry name" value="PHOSPHOSERINE PHOSPHATASE"/>
    <property type="match status" value="1"/>
</dbReference>
<dbReference type="SFLD" id="SFLDG01140">
    <property type="entry name" value="C2.B:_Phosphomannomutase_and_P"/>
    <property type="match status" value="1"/>
</dbReference>
<dbReference type="RefSeq" id="WP_186847819.1">
    <property type="nucleotide sequence ID" value="NZ_JACOOX010000005.1"/>
</dbReference>
<keyword evidence="2" id="KW-1185">Reference proteome</keyword>
<evidence type="ECO:0000313" key="2">
    <source>
        <dbReference type="Proteomes" id="UP000615234"/>
    </source>
</evidence>
<dbReference type="InterPro" id="IPR036412">
    <property type="entry name" value="HAD-like_sf"/>
</dbReference>
<proteinExistence type="predicted"/>
<dbReference type="AlphaFoldDB" id="A0A8I0AQ24"/>
<accession>A0A8I0AQ24</accession>
<reference evidence="1 2" key="1">
    <citation type="submission" date="2020-08" db="EMBL/GenBank/DDBJ databases">
        <title>Genome public.</title>
        <authorList>
            <person name="Liu C."/>
            <person name="Sun Q."/>
        </authorList>
    </citation>
    <scope>NUCLEOTIDE SEQUENCE [LARGE SCALE GENOMIC DNA]</scope>
    <source>
        <strain evidence="1 2">NSJ-10</strain>
    </source>
</reference>
<comment type="caution">
    <text evidence="1">The sequence shown here is derived from an EMBL/GenBank/DDBJ whole genome shotgun (WGS) entry which is preliminary data.</text>
</comment>
<dbReference type="InterPro" id="IPR023214">
    <property type="entry name" value="HAD_sf"/>
</dbReference>
<dbReference type="Gene3D" id="3.30.1240.10">
    <property type="match status" value="1"/>
</dbReference>
<gene>
    <name evidence="1" type="ORF">H8S09_10195</name>
</gene>
<dbReference type="PANTHER" id="PTHR10000:SF53">
    <property type="entry name" value="5-AMINO-6-(5-PHOSPHO-D-RIBITYLAMINO)URACIL PHOSPHATASE YBJI-RELATED"/>
    <property type="match status" value="1"/>
</dbReference>
<dbReference type="SFLD" id="SFLDG01144">
    <property type="entry name" value="C2.B.4:_PGP_Like"/>
    <property type="match status" value="1"/>
</dbReference>
<dbReference type="CDD" id="cd07518">
    <property type="entry name" value="HAD_YbiV-Like"/>
    <property type="match status" value="1"/>
</dbReference>
<evidence type="ECO:0000313" key="1">
    <source>
        <dbReference type="EMBL" id="MBC5663259.1"/>
    </source>
</evidence>
<dbReference type="GO" id="GO:0000287">
    <property type="term" value="F:magnesium ion binding"/>
    <property type="evidence" value="ECO:0007669"/>
    <property type="project" value="TreeGrafter"/>
</dbReference>
<sequence length="265" mass="29907">MIKLVASDVDGTLVPDGTFEINPEIYDVIKKLKEKGITFVAASGRQYASLKKLFAPVADRILYIPDNGGFVRGSKGETWLKRPMEKTLIRAIVEDAEKLPDVELMLCGRDYAYVGSEDGRLYNWMREAYRYEIKAVPDLTNIDDDIVKISIFHPEDAERIVKDWFYDKWKDTVLLAPAGVYWVDCSEPSINKGSALQFLLDKYEIKPDEVMVFGDNINDLGMLACAKESYAIGSARDEVKQAAAHVADTMRNQGVIKVLKEQLLK</sequence>
<dbReference type="SUPFAM" id="SSF56784">
    <property type="entry name" value="HAD-like"/>
    <property type="match status" value="1"/>
</dbReference>
<dbReference type="NCBIfam" id="TIGR00099">
    <property type="entry name" value="Cof-subfamily"/>
    <property type="match status" value="1"/>
</dbReference>
<keyword evidence="1" id="KW-0378">Hydrolase</keyword>
<dbReference type="SFLD" id="SFLDS00003">
    <property type="entry name" value="Haloacid_Dehalogenase"/>
    <property type="match status" value="1"/>
</dbReference>